<dbReference type="Gene3D" id="2.60.120.10">
    <property type="entry name" value="Jelly Rolls"/>
    <property type="match status" value="1"/>
</dbReference>
<dbReference type="InterPro" id="IPR011051">
    <property type="entry name" value="RmlC_Cupin_sf"/>
</dbReference>
<dbReference type="InterPro" id="IPR014710">
    <property type="entry name" value="RmlC-like_jellyroll"/>
</dbReference>
<proteinExistence type="predicted"/>
<sequence length="405" mass="45137">MLRLGLVVAGVILADTTSCSKERLRKLLREERHRAWSCENVHLKVIEDQPWEAWALDSQPAFQHLNFKVLDPHPLKDRDDVIWSLAQPPYNQTMPDGTKRKPEVVTARFWTNMHVPPGRAFAVEALNRLDVVREWMPQLFSNLGVAGSVDLYATRVGRNKVGSYGWHLDTVDALIYVLQGAKRVRVAGHYPGSKVTMDKVLSAGSMVYVPGGRFHVLHALPIDVDAKTAGLVVALSIGLFNPNEDLLQVRTDTYRSAFEHRNLLWSDMTSHSAFLPENFPRKPEVVYADKDALDSKGFGAIHRRVLQKDALRLAMLLRQGAEVNLHSQPPEGPSLTPLGLAACCVDDEEVALLLTAKLLEFGAEPTVEFHDGENFSAVQVAHRRNEAFAAQMALRLYAASDSSEL</sequence>
<evidence type="ECO:0000313" key="1">
    <source>
        <dbReference type="EMBL" id="CAK9080237.1"/>
    </source>
</evidence>
<comment type="caution">
    <text evidence="1">The sequence shown here is derived from an EMBL/GenBank/DDBJ whole genome shotgun (WGS) entry which is preliminary data.</text>
</comment>
<accession>A0ABP0PXT9</accession>
<dbReference type="InterPro" id="IPR036770">
    <property type="entry name" value="Ankyrin_rpt-contain_sf"/>
</dbReference>
<dbReference type="EMBL" id="CAXAMM010038704">
    <property type="protein sequence ID" value="CAK9080237.1"/>
    <property type="molecule type" value="Genomic_DNA"/>
</dbReference>
<dbReference type="Proteomes" id="UP001642464">
    <property type="component" value="Unassembled WGS sequence"/>
</dbReference>
<keyword evidence="2" id="KW-1185">Reference proteome</keyword>
<dbReference type="SUPFAM" id="SSF51182">
    <property type="entry name" value="RmlC-like cupins"/>
    <property type="match status" value="1"/>
</dbReference>
<gene>
    <name evidence="1" type="ORF">SCF082_LOCUS38263</name>
</gene>
<organism evidence="1 2">
    <name type="scientific">Durusdinium trenchii</name>
    <dbReference type="NCBI Taxonomy" id="1381693"/>
    <lineage>
        <taxon>Eukaryota</taxon>
        <taxon>Sar</taxon>
        <taxon>Alveolata</taxon>
        <taxon>Dinophyceae</taxon>
        <taxon>Suessiales</taxon>
        <taxon>Symbiodiniaceae</taxon>
        <taxon>Durusdinium</taxon>
    </lineage>
</organism>
<reference evidence="1 2" key="1">
    <citation type="submission" date="2024-02" db="EMBL/GenBank/DDBJ databases">
        <authorList>
            <person name="Chen Y."/>
            <person name="Shah S."/>
            <person name="Dougan E. K."/>
            <person name="Thang M."/>
            <person name="Chan C."/>
        </authorList>
    </citation>
    <scope>NUCLEOTIDE SEQUENCE [LARGE SCALE GENOMIC DNA]</scope>
</reference>
<evidence type="ECO:0000313" key="2">
    <source>
        <dbReference type="Proteomes" id="UP001642464"/>
    </source>
</evidence>
<protein>
    <submittedName>
        <fullName evidence="1">Uncharacterized protein</fullName>
    </submittedName>
</protein>
<name>A0ABP0PXT9_9DINO</name>
<dbReference type="Gene3D" id="1.25.40.20">
    <property type="entry name" value="Ankyrin repeat-containing domain"/>
    <property type="match status" value="1"/>
</dbReference>